<gene>
    <name evidence="3" type="ORF">TrRE_jg4217</name>
</gene>
<name>A0A9W7AFL1_9STRA</name>
<proteinExistence type="predicted"/>
<comment type="caution">
    <text evidence="3">The sequence shown here is derived from an EMBL/GenBank/DDBJ whole genome shotgun (WGS) entry which is preliminary data.</text>
</comment>
<organism evidence="3 4">
    <name type="scientific">Triparma retinervis</name>
    <dbReference type="NCBI Taxonomy" id="2557542"/>
    <lineage>
        <taxon>Eukaryota</taxon>
        <taxon>Sar</taxon>
        <taxon>Stramenopiles</taxon>
        <taxon>Ochrophyta</taxon>
        <taxon>Bolidophyceae</taxon>
        <taxon>Parmales</taxon>
        <taxon>Triparmaceae</taxon>
        <taxon>Triparma</taxon>
    </lineage>
</organism>
<keyword evidence="4" id="KW-1185">Reference proteome</keyword>
<evidence type="ECO:0000313" key="3">
    <source>
        <dbReference type="EMBL" id="GMH67434.1"/>
    </source>
</evidence>
<accession>A0A9W7AFL1</accession>
<dbReference type="EMBL" id="BRXZ01001289">
    <property type="protein sequence ID" value="GMH67434.1"/>
    <property type="molecule type" value="Genomic_DNA"/>
</dbReference>
<dbReference type="OrthoDB" id="10681908at2759"/>
<dbReference type="AlphaFoldDB" id="A0A9W7AFL1"/>
<keyword evidence="1" id="KW-0175">Coiled coil</keyword>
<sequence>MKSPDAAGLPFTRPFGDAGYESALTARDRRIDVLEYELRLAREDLRDARSERAKGAGGGGGADASGGDLGGDAGEEGEVVIREEDYKALDGMVQGYLKGRGYKMAAVQMGVERVDSGPGVERLNPFDSSGAGGVRLEGRRLEDVYCFKVRDIEDKERQIEEIEGIKRTSRRTIEELEGKMCTLSSELRSTMEDKK</sequence>
<protein>
    <submittedName>
        <fullName evidence="3">Uncharacterized protein</fullName>
    </submittedName>
</protein>
<feature type="region of interest" description="Disordered" evidence="2">
    <location>
        <begin position="49"/>
        <end position="74"/>
    </location>
</feature>
<evidence type="ECO:0000256" key="2">
    <source>
        <dbReference type="SAM" id="MobiDB-lite"/>
    </source>
</evidence>
<evidence type="ECO:0000313" key="4">
    <source>
        <dbReference type="Proteomes" id="UP001165082"/>
    </source>
</evidence>
<dbReference type="Proteomes" id="UP001165082">
    <property type="component" value="Unassembled WGS sequence"/>
</dbReference>
<reference evidence="3" key="1">
    <citation type="submission" date="2022-07" db="EMBL/GenBank/DDBJ databases">
        <title>Genome analysis of Parmales, a sister group of diatoms, reveals the evolutionary specialization of diatoms from phago-mixotrophs to photoautotrophs.</title>
        <authorList>
            <person name="Ban H."/>
            <person name="Sato S."/>
            <person name="Yoshikawa S."/>
            <person name="Kazumasa Y."/>
            <person name="Nakamura Y."/>
            <person name="Ichinomiya M."/>
            <person name="Saitoh K."/>
            <person name="Sato N."/>
            <person name="Blanc-Mathieu R."/>
            <person name="Endo H."/>
            <person name="Kuwata A."/>
            <person name="Ogata H."/>
        </authorList>
    </citation>
    <scope>NUCLEOTIDE SEQUENCE</scope>
</reference>
<feature type="non-terminal residue" evidence="3">
    <location>
        <position position="195"/>
    </location>
</feature>
<feature type="coiled-coil region" evidence="1">
    <location>
        <begin position="152"/>
        <end position="179"/>
    </location>
</feature>
<feature type="compositionally biased region" description="Gly residues" evidence="2">
    <location>
        <begin position="55"/>
        <end position="72"/>
    </location>
</feature>
<evidence type="ECO:0000256" key="1">
    <source>
        <dbReference type="SAM" id="Coils"/>
    </source>
</evidence>